<dbReference type="EMBL" id="CP012159">
    <property type="protein sequence ID" value="AKT41730.1"/>
    <property type="molecule type" value="Genomic_DNA"/>
</dbReference>
<evidence type="ECO:0000313" key="2">
    <source>
        <dbReference type="EMBL" id="AKT41730.1"/>
    </source>
</evidence>
<dbReference type="AlphaFoldDB" id="A0A0K1ELH2"/>
<accession>A0A0K1ELH2</accession>
<dbReference type="Proteomes" id="UP000067626">
    <property type="component" value="Chromosome"/>
</dbReference>
<dbReference type="SUPFAM" id="SSF52980">
    <property type="entry name" value="Restriction endonuclease-like"/>
    <property type="match status" value="1"/>
</dbReference>
<dbReference type="InterPro" id="IPR008538">
    <property type="entry name" value="Uma2"/>
</dbReference>
<dbReference type="CDD" id="cd06260">
    <property type="entry name" value="DUF820-like"/>
    <property type="match status" value="1"/>
</dbReference>
<dbReference type="KEGG" id="ccro:CMC5_059410"/>
<evidence type="ECO:0000259" key="1">
    <source>
        <dbReference type="Pfam" id="PF05685"/>
    </source>
</evidence>
<dbReference type="PATRIC" id="fig|52.7.peg.6547"/>
<dbReference type="RefSeq" id="WP_050433468.1">
    <property type="nucleotide sequence ID" value="NZ_CP012159.1"/>
</dbReference>
<dbReference type="InterPro" id="IPR012296">
    <property type="entry name" value="Nuclease_put_TT1808"/>
</dbReference>
<dbReference type="Gene3D" id="3.90.1570.10">
    <property type="entry name" value="tt1808, chain A"/>
    <property type="match status" value="1"/>
</dbReference>
<name>A0A0K1ELH2_CHOCO</name>
<proteinExistence type="predicted"/>
<protein>
    <recommendedName>
        <fullName evidence="1">Putative restriction endonuclease domain-containing protein</fullName>
    </recommendedName>
</protein>
<keyword evidence="3" id="KW-1185">Reference proteome</keyword>
<sequence length="197" mass="21625">MSEPARLLATTFAEYVAQERHRSTRHELVNGQVYAMAGGSPEHALIAMNIGAELRSALRGRGCKVFSSDVRIRVRATGLATYPDVSVVCGELARDPEDESTLVNPVLLVEVLSPSTEAYDRGEKFAHYRRLPSLREVVLVSQSRRRVELFRRNDDGSWTLYEADGSGALDLASVGCKLALDEVYLGVFAEDTAPAAR</sequence>
<dbReference type="PANTHER" id="PTHR36558:SF1">
    <property type="entry name" value="RESTRICTION ENDONUCLEASE DOMAIN-CONTAINING PROTEIN-RELATED"/>
    <property type="match status" value="1"/>
</dbReference>
<organism evidence="2 3">
    <name type="scientific">Chondromyces crocatus</name>
    <dbReference type="NCBI Taxonomy" id="52"/>
    <lineage>
        <taxon>Bacteria</taxon>
        <taxon>Pseudomonadati</taxon>
        <taxon>Myxococcota</taxon>
        <taxon>Polyangia</taxon>
        <taxon>Polyangiales</taxon>
        <taxon>Polyangiaceae</taxon>
        <taxon>Chondromyces</taxon>
    </lineage>
</organism>
<dbReference type="Pfam" id="PF05685">
    <property type="entry name" value="Uma2"/>
    <property type="match status" value="1"/>
</dbReference>
<reference evidence="2 3" key="1">
    <citation type="submission" date="2015-07" db="EMBL/GenBank/DDBJ databases">
        <title>Genome analysis of myxobacterium Chondromyces crocatus Cm c5 reveals a high potential for natural compound synthesis and the genetic basis for the loss of fruiting body formation.</title>
        <authorList>
            <person name="Zaburannyi N."/>
            <person name="Bunk B."/>
            <person name="Maier J."/>
            <person name="Overmann J."/>
            <person name="Mueller R."/>
        </authorList>
    </citation>
    <scope>NUCLEOTIDE SEQUENCE [LARGE SCALE GENOMIC DNA]</scope>
    <source>
        <strain evidence="2 3">Cm c5</strain>
    </source>
</reference>
<dbReference type="STRING" id="52.CMC5_059410"/>
<feature type="domain" description="Putative restriction endonuclease" evidence="1">
    <location>
        <begin position="13"/>
        <end position="167"/>
    </location>
</feature>
<dbReference type="PANTHER" id="PTHR36558">
    <property type="entry name" value="GLR1098 PROTEIN"/>
    <property type="match status" value="1"/>
</dbReference>
<dbReference type="InterPro" id="IPR011335">
    <property type="entry name" value="Restrct_endonuc-II-like"/>
</dbReference>
<gene>
    <name evidence="2" type="ORF">CMC5_059410</name>
</gene>
<evidence type="ECO:0000313" key="3">
    <source>
        <dbReference type="Proteomes" id="UP000067626"/>
    </source>
</evidence>
<dbReference type="OrthoDB" id="5503005at2"/>